<comment type="caution">
    <text evidence="1">The sequence shown here is derived from an EMBL/GenBank/DDBJ whole genome shotgun (WGS) entry which is preliminary data.</text>
</comment>
<protein>
    <submittedName>
        <fullName evidence="1">Uncharacterized protein</fullName>
    </submittedName>
</protein>
<name>A0A9X1V842_9BACL</name>
<dbReference type="AlphaFoldDB" id="A0A9X1V842"/>
<proteinExistence type="predicted"/>
<gene>
    <name evidence="1" type="ORF">MM817_01299</name>
</gene>
<keyword evidence="2" id="KW-1185">Reference proteome</keyword>
<sequence>MNRKSMVLGSFIITAPMISLLLFGFSNGNFAQVNDKKISQPSLSQSQISHIENHIEDITTPNGVYIRTNHVVELPANEIAYNNDESTKSGIEEIILPYGTFVKTTLYGLKSFQEQWQKTHSN</sequence>
<organism evidence="1 2">
    <name type="scientific">Sulfoacidibacillus ferrooxidans</name>
    <dbReference type="NCBI Taxonomy" id="2005001"/>
    <lineage>
        <taxon>Bacteria</taxon>
        <taxon>Bacillati</taxon>
        <taxon>Bacillota</taxon>
        <taxon>Bacilli</taxon>
        <taxon>Bacillales</taxon>
        <taxon>Alicyclobacillaceae</taxon>
        <taxon>Sulfoacidibacillus</taxon>
    </lineage>
</organism>
<evidence type="ECO:0000313" key="1">
    <source>
        <dbReference type="EMBL" id="MCI0183029.1"/>
    </source>
</evidence>
<dbReference type="RefSeq" id="WP_241712773.1">
    <property type="nucleotide sequence ID" value="NZ_JALBUF010000003.1"/>
</dbReference>
<dbReference type="EMBL" id="JALBUF010000003">
    <property type="protein sequence ID" value="MCI0183029.1"/>
    <property type="molecule type" value="Genomic_DNA"/>
</dbReference>
<reference evidence="1" key="1">
    <citation type="submission" date="2022-03" db="EMBL/GenBank/DDBJ databases">
        <title>Draft Genome Sequence of Firmicute Strain S0AB, a Heterotrophic Iron/Sulfur-Oxidizing Extreme Acidophile.</title>
        <authorList>
            <person name="Vergara E."/>
            <person name="Pakostova E."/>
            <person name="Johnson D.B."/>
            <person name="Holmes D.S."/>
        </authorList>
    </citation>
    <scope>NUCLEOTIDE SEQUENCE</scope>
    <source>
        <strain evidence="1">S0AB</strain>
    </source>
</reference>
<dbReference type="Proteomes" id="UP001139263">
    <property type="component" value="Unassembled WGS sequence"/>
</dbReference>
<accession>A0A9X1V842</accession>
<evidence type="ECO:0000313" key="2">
    <source>
        <dbReference type="Proteomes" id="UP001139263"/>
    </source>
</evidence>